<organism evidence="2 3">
    <name type="scientific">Methanosarcina spelaei</name>
    <dbReference type="NCBI Taxonomy" id="1036679"/>
    <lineage>
        <taxon>Archaea</taxon>
        <taxon>Methanobacteriati</taxon>
        <taxon>Methanobacteriota</taxon>
        <taxon>Stenosarchaea group</taxon>
        <taxon>Methanomicrobia</taxon>
        <taxon>Methanosarcinales</taxon>
        <taxon>Methanosarcinaceae</taxon>
        <taxon>Methanosarcina</taxon>
    </lineage>
</organism>
<comment type="caution">
    <text evidence="2">The sequence shown here is derived from an EMBL/GenBank/DDBJ whole genome shotgun (WGS) entry which is preliminary data.</text>
</comment>
<dbReference type="AlphaFoldDB" id="A0A2A2HTD3"/>
<dbReference type="InterPro" id="IPR003959">
    <property type="entry name" value="ATPase_AAA_core"/>
</dbReference>
<proteinExistence type="predicted"/>
<dbReference type="OrthoDB" id="114588at2157"/>
<sequence>MFESIKIKGFRGFADEQKLKLAKPYDGKIGSGLTVIVGPNNGGKSTIIESFKLLSLRNEVSFTEGQRNIKSGDRVEIKLSSFNDGSTYSIKTVSAGGCETEKHGYLSITVLPSRRFFTPYSNEVSYGQDQWPLQPASIKTLQHMLEPRGQPIDADDNRLFKVVGNEEFNKLLEQILDYKLKWTVDLSNTREYYVKITNNGDHDSDGLGEGLVSLLFIVEALLNQSPDKLLVIDEPELSLHPQLQRNLLDLILEKSKESQIVYATHSPEMVSIDAILNGGTLARVVNQGNGSKIYQLNEKSRNCLRKFDGDLFNPHVFGYDARSCFFEDDKLVVVEGQEDVMFLRKALKDLGINKKIRFFGFGAGGADKIKFIVTILESLGFEKVCCLYDGDVDIKKINKVRRKFPQYGFKRLNADDIRDKECRVYDKCSNLLDGSKCKDCKDMKQGIEFCLCECENVVDKKRCESCRHMKIGIFNKSGEIKNDYKPGFESLLNRIAAKYGC</sequence>
<evidence type="ECO:0000313" key="2">
    <source>
        <dbReference type="EMBL" id="PAV12543.1"/>
    </source>
</evidence>
<dbReference type="GO" id="GO:0006302">
    <property type="term" value="P:double-strand break repair"/>
    <property type="evidence" value="ECO:0007669"/>
    <property type="project" value="InterPro"/>
</dbReference>
<dbReference type="Pfam" id="PF13304">
    <property type="entry name" value="AAA_21"/>
    <property type="match status" value="1"/>
</dbReference>
<keyword evidence="3" id="KW-1185">Reference proteome</keyword>
<accession>A0A2A2HTD3</accession>
<dbReference type="Proteomes" id="UP000218164">
    <property type="component" value="Unassembled WGS sequence"/>
</dbReference>
<evidence type="ECO:0000259" key="1">
    <source>
        <dbReference type="SMART" id="SM00382"/>
    </source>
</evidence>
<feature type="domain" description="AAA+ ATPase" evidence="1">
    <location>
        <begin position="30"/>
        <end position="291"/>
    </location>
</feature>
<dbReference type="InterPro" id="IPR003593">
    <property type="entry name" value="AAA+_ATPase"/>
</dbReference>
<dbReference type="InterPro" id="IPR051396">
    <property type="entry name" value="Bact_Antivir_Def_Nuclease"/>
</dbReference>
<gene>
    <name evidence="2" type="ORF">ASJ81_06000</name>
</gene>
<dbReference type="GO" id="GO:0005524">
    <property type="term" value="F:ATP binding"/>
    <property type="evidence" value="ECO:0007669"/>
    <property type="project" value="InterPro"/>
</dbReference>
<dbReference type="GO" id="GO:0016887">
    <property type="term" value="F:ATP hydrolysis activity"/>
    <property type="evidence" value="ECO:0007669"/>
    <property type="project" value="InterPro"/>
</dbReference>
<protein>
    <recommendedName>
        <fullName evidence="1">AAA+ ATPase domain-containing protein</fullName>
    </recommendedName>
</protein>
<dbReference type="PANTHER" id="PTHR43581:SF4">
    <property type="entry name" value="ATP_GTP PHOSPHATASE"/>
    <property type="match status" value="1"/>
</dbReference>
<dbReference type="RefSeq" id="WP_170943292.1">
    <property type="nucleotide sequence ID" value="NZ_LMVP01000224.1"/>
</dbReference>
<dbReference type="SUPFAM" id="SSF52540">
    <property type="entry name" value="P-loop containing nucleoside triphosphate hydrolases"/>
    <property type="match status" value="1"/>
</dbReference>
<name>A0A2A2HTD3_9EURY</name>
<dbReference type="EMBL" id="LMVP01000224">
    <property type="protein sequence ID" value="PAV12543.1"/>
    <property type="molecule type" value="Genomic_DNA"/>
</dbReference>
<dbReference type="InterPro" id="IPR027417">
    <property type="entry name" value="P-loop_NTPase"/>
</dbReference>
<dbReference type="PANTHER" id="PTHR43581">
    <property type="entry name" value="ATP/GTP PHOSPHATASE"/>
    <property type="match status" value="1"/>
</dbReference>
<dbReference type="Gene3D" id="3.40.50.300">
    <property type="entry name" value="P-loop containing nucleotide triphosphate hydrolases"/>
    <property type="match status" value="1"/>
</dbReference>
<dbReference type="CDD" id="cd00267">
    <property type="entry name" value="ABC_ATPase"/>
    <property type="match status" value="1"/>
</dbReference>
<dbReference type="SMART" id="SM00382">
    <property type="entry name" value="AAA"/>
    <property type="match status" value="1"/>
</dbReference>
<evidence type="ECO:0000313" key="3">
    <source>
        <dbReference type="Proteomes" id="UP000218164"/>
    </source>
</evidence>
<reference evidence="2 3" key="1">
    <citation type="journal article" date="2017" name="BMC Genomics">
        <title>Genomic analysis of methanogenic archaea reveals a shift towards energy conservation.</title>
        <authorList>
            <person name="Gilmore S.P."/>
            <person name="Henske J.K."/>
            <person name="Sexton J.A."/>
            <person name="Solomon K.V."/>
            <person name="Seppala S."/>
            <person name="Yoo J.I."/>
            <person name="Huyett L.M."/>
            <person name="Pressman A."/>
            <person name="Cogan J.Z."/>
            <person name="Kivenson V."/>
            <person name="Peng X."/>
            <person name="Tan Y."/>
            <person name="Valentine D.L."/>
            <person name="O'Malley M.A."/>
        </authorList>
    </citation>
    <scope>NUCLEOTIDE SEQUENCE [LARGE SCALE GENOMIC DNA]</scope>
    <source>
        <strain evidence="2 3">MC-15</strain>
    </source>
</reference>